<dbReference type="InterPro" id="IPR019734">
    <property type="entry name" value="TPR_rpt"/>
</dbReference>
<feature type="repeat" description="TPR" evidence="3">
    <location>
        <begin position="297"/>
        <end position="330"/>
    </location>
</feature>
<dbReference type="SMART" id="SM00954">
    <property type="entry name" value="RelA_SpoT"/>
    <property type="match status" value="1"/>
</dbReference>
<dbReference type="PANTHER" id="PTHR44858:SF1">
    <property type="entry name" value="UDP-N-ACETYLGLUCOSAMINE--PEPTIDE N-ACETYLGLUCOSAMINYLTRANSFERASE SPINDLY-RELATED"/>
    <property type="match status" value="1"/>
</dbReference>
<evidence type="ECO:0000313" key="6">
    <source>
        <dbReference type="Proteomes" id="UP000595917"/>
    </source>
</evidence>
<dbReference type="InterPro" id="IPR043519">
    <property type="entry name" value="NT_sf"/>
</dbReference>
<keyword evidence="6" id="KW-1185">Reference proteome</keyword>
<dbReference type="Gene3D" id="1.10.287.860">
    <property type="entry name" value="Nucleotidyltransferase"/>
    <property type="match status" value="1"/>
</dbReference>
<organism evidence="5 6">
    <name type="scientific">Breznakiella homolactica</name>
    <dbReference type="NCBI Taxonomy" id="2798577"/>
    <lineage>
        <taxon>Bacteria</taxon>
        <taxon>Pseudomonadati</taxon>
        <taxon>Spirochaetota</taxon>
        <taxon>Spirochaetia</taxon>
        <taxon>Spirochaetales</taxon>
        <taxon>Breznakiellaceae</taxon>
        <taxon>Breznakiella</taxon>
    </lineage>
</organism>
<name>A0A7T8B9Y1_9SPIR</name>
<evidence type="ECO:0000313" key="5">
    <source>
        <dbReference type="EMBL" id="QQO08405.1"/>
    </source>
</evidence>
<keyword evidence="1" id="KW-0677">Repeat</keyword>
<dbReference type="RefSeq" id="WP_215625711.1">
    <property type="nucleotide sequence ID" value="NZ_CP067089.2"/>
</dbReference>
<protein>
    <submittedName>
        <fullName evidence="5">Tetratricopeptide repeat protein</fullName>
    </submittedName>
</protein>
<dbReference type="GO" id="GO:0015969">
    <property type="term" value="P:guanosine tetraphosphate metabolic process"/>
    <property type="evidence" value="ECO:0007669"/>
    <property type="project" value="InterPro"/>
</dbReference>
<keyword evidence="2 3" id="KW-0802">TPR repeat</keyword>
<dbReference type="Gene3D" id="3.30.460.10">
    <property type="entry name" value="Beta Polymerase, domain 2"/>
    <property type="match status" value="1"/>
</dbReference>
<dbReference type="Proteomes" id="UP000595917">
    <property type="component" value="Chromosome"/>
</dbReference>
<dbReference type="KEGG" id="bhc:JFL75_15915"/>
<reference evidence="5" key="1">
    <citation type="submission" date="2021-01" db="EMBL/GenBank/DDBJ databases">
        <title>Description of Breznakiella homolactica.</title>
        <authorList>
            <person name="Song Y."/>
            <person name="Brune A."/>
        </authorList>
    </citation>
    <scope>NUCLEOTIDE SEQUENCE</scope>
    <source>
        <strain evidence="5">RmG30</strain>
    </source>
</reference>
<dbReference type="Pfam" id="PF04607">
    <property type="entry name" value="RelA_SpoT"/>
    <property type="match status" value="1"/>
</dbReference>
<gene>
    <name evidence="5" type="ORF">JFL75_15915</name>
</gene>
<feature type="repeat" description="TPR" evidence="3">
    <location>
        <begin position="331"/>
        <end position="364"/>
    </location>
</feature>
<evidence type="ECO:0000259" key="4">
    <source>
        <dbReference type="SMART" id="SM00954"/>
    </source>
</evidence>
<dbReference type="PANTHER" id="PTHR44858">
    <property type="entry name" value="TETRATRICOPEPTIDE REPEAT PROTEIN 6"/>
    <property type="match status" value="1"/>
</dbReference>
<accession>A0A7T8B9Y1</accession>
<evidence type="ECO:0000256" key="2">
    <source>
        <dbReference type="ARBA" id="ARBA00022803"/>
    </source>
</evidence>
<dbReference type="Gene3D" id="1.25.40.10">
    <property type="entry name" value="Tetratricopeptide repeat domain"/>
    <property type="match status" value="2"/>
</dbReference>
<proteinExistence type="predicted"/>
<dbReference type="SUPFAM" id="SSF81301">
    <property type="entry name" value="Nucleotidyltransferase"/>
    <property type="match status" value="1"/>
</dbReference>
<sequence length="414" mass="47747">MQKNNPLPDRNELKKKYERYSEVRSLITRDLQIRLEEIFQSFPTHPTIKSRTKNFESYFRKYLRILKENGKNGEPPLITDLIAVRIVCPFIEDLSAAEQTIKRTLEVIEVERKGSNHTFKEFGYESTHLLIKIPGDILEERGGCDSEVAEVQIRTILQDAWAEVEHELVYKAEFTPFDEPMKRKLAAVNASLSLADIIFQEIRDYQRQLNSQLGKRRDSFFKKIEDSTDGLLFSAQETPGKPEQAEAPLPYATPSGGESIDDLLLNALYAHNKNQFDEAIGYYTRILDADPDNTIKSLIYKHRGMANFAQSKYEEAIDDFSQSFSLDPKSYKVLYYRGVVRSVLQDYSEAINDFTESLRINPYQPFSLYRRGQAYFHIEDYPGALADAEAALVLEPDSESIKKFRAMVLEKLKM</sequence>
<dbReference type="EMBL" id="CP067089">
    <property type="protein sequence ID" value="QQO08405.1"/>
    <property type="molecule type" value="Genomic_DNA"/>
</dbReference>
<dbReference type="InterPro" id="IPR007685">
    <property type="entry name" value="RelA_SpoT"/>
</dbReference>
<dbReference type="SMART" id="SM00028">
    <property type="entry name" value="TPR"/>
    <property type="match status" value="4"/>
</dbReference>
<dbReference type="Pfam" id="PF13432">
    <property type="entry name" value="TPR_16"/>
    <property type="match status" value="1"/>
</dbReference>
<dbReference type="AlphaFoldDB" id="A0A7T8B9Y1"/>
<dbReference type="PROSITE" id="PS50005">
    <property type="entry name" value="TPR"/>
    <property type="match status" value="3"/>
</dbReference>
<evidence type="ECO:0000256" key="3">
    <source>
        <dbReference type="PROSITE-ProRule" id="PRU00339"/>
    </source>
</evidence>
<dbReference type="CDD" id="cd05399">
    <property type="entry name" value="NT_Rel-Spo_like"/>
    <property type="match status" value="1"/>
</dbReference>
<evidence type="ECO:0000256" key="1">
    <source>
        <dbReference type="ARBA" id="ARBA00022737"/>
    </source>
</evidence>
<dbReference type="SUPFAM" id="SSF48452">
    <property type="entry name" value="TPR-like"/>
    <property type="match status" value="1"/>
</dbReference>
<feature type="domain" description="RelA/SpoT" evidence="4">
    <location>
        <begin position="50"/>
        <end position="176"/>
    </location>
</feature>
<feature type="repeat" description="TPR" evidence="3">
    <location>
        <begin position="365"/>
        <end position="398"/>
    </location>
</feature>
<dbReference type="InterPro" id="IPR050498">
    <property type="entry name" value="Ycf3"/>
</dbReference>
<dbReference type="InterPro" id="IPR011990">
    <property type="entry name" value="TPR-like_helical_dom_sf"/>
</dbReference>